<evidence type="ECO:0000256" key="3">
    <source>
        <dbReference type="RuleBase" id="RU362097"/>
    </source>
</evidence>
<dbReference type="PROSITE" id="PS51257">
    <property type="entry name" value="PROKAR_LIPOPROTEIN"/>
    <property type="match status" value="1"/>
</dbReference>
<keyword evidence="3" id="KW-0732">Signal</keyword>
<evidence type="ECO:0000313" key="5">
    <source>
        <dbReference type="EMBL" id="SQI36168.1"/>
    </source>
</evidence>
<keyword evidence="3" id="KW-0472">Membrane</keyword>
<accession>A0A2X4UKM4</accession>
<keyword evidence="6" id="KW-1185">Reference proteome</keyword>
<evidence type="ECO:0000256" key="2">
    <source>
        <dbReference type="ARBA" id="ARBA00007613"/>
    </source>
</evidence>
<protein>
    <submittedName>
        <fullName evidence="5">Cation efflux system protein CusC</fullName>
    </submittedName>
</protein>
<dbReference type="InterPro" id="IPR003423">
    <property type="entry name" value="OMP_efflux"/>
</dbReference>
<dbReference type="Proteomes" id="UP000249005">
    <property type="component" value="Chromosome 1"/>
</dbReference>
<dbReference type="GO" id="GO:0009279">
    <property type="term" value="C:cell outer membrane"/>
    <property type="evidence" value="ECO:0007669"/>
    <property type="project" value="UniProtKB-SubCell"/>
</dbReference>
<evidence type="ECO:0000256" key="1">
    <source>
        <dbReference type="ARBA" id="ARBA00004459"/>
    </source>
</evidence>
<dbReference type="Pfam" id="PF02321">
    <property type="entry name" value="OEP"/>
    <property type="match status" value="2"/>
</dbReference>
<dbReference type="Gene3D" id="1.20.1600.10">
    <property type="entry name" value="Outer membrane efflux proteins (OEP)"/>
    <property type="match status" value="1"/>
</dbReference>
<sequence>MFKTKLAAFITLLALSGCASLEPDYRRPDMPVPQQFSASQNALVNQTGTPGAGWQTFFTDPQLKQILSGALIHNRDLQTAVLNVQEAAQKYRVTNADRYPQLGSSYSTTYSGGLKGSSSTDSEFNVGLNLSYELDLFGKLKNMSEAERQSFLATQQAQRAAYLLVISQVAQNYLNSQLIQQQLRIAKSALANYRRSYLLIEQRSLMGKSTLLELEQAKGLMESAQNDVAKREGDLALALNALRLSVGNFSLPEASAGDLSAYPVGVKLPSPLSSDILLQRPDIIEAEHQLLAANANIGAARAAFFPSVSLTGGLTGASTELSSLFNAASGAWSFIPKIELPIFTGGKNRANLAIAEIRNDIAIVNYEQKIQTAFKEVADALAQRESLQKRLNAQRRYLNTLQTTSLRANRLYASGAANYLDVLDAERSLFSARQDLADLQYQTQLNEINLFIALGGGWVN</sequence>
<dbReference type="Gene3D" id="2.20.200.10">
    <property type="entry name" value="Outer membrane efflux proteins (OEP)"/>
    <property type="match status" value="1"/>
</dbReference>
<comment type="subcellular location">
    <subcellularLocation>
        <location evidence="1 3">Cell outer membrane</location>
        <topology evidence="1 3">Lipid-anchor</topology>
    </subcellularLocation>
</comment>
<dbReference type="AlphaFoldDB" id="A0A2X4UKM4"/>
<evidence type="ECO:0000256" key="4">
    <source>
        <dbReference type="SAM" id="Coils"/>
    </source>
</evidence>
<keyword evidence="3" id="KW-0564">Palmitate</keyword>
<dbReference type="EMBL" id="LS483470">
    <property type="protein sequence ID" value="SQI36168.1"/>
    <property type="molecule type" value="Genomic_DNA"/>
</dbReference>
<comment type="similarity">
    <text evidence="2 3">Belongs to the outer membrane factor (OMF) (TC 1.B.17) family.</text>
</comment>
<name>A0A2X4UKM4_9GAMM</name>
<evidence type="ECO:0000313" key="6">
    <source>
        <dbReference type="Proteomes" id="UP000249005"/>
    </source>
</evidence>
<dbReference type="GO" id="GO:0015562">
    <property type="term" value="F:efflux transmembrane transporter activity"/>
    <property type="evidence" value="ECO:0007669"/>
    <property type="project" value="InterPro"/>
</dbReference>
<reference evidence="5 6" key="1">
    <citation type="submission" date="2018-06" db="EMBL/GenBank/DDBJ databases">
        <authorList>
            <consortium name="Pathogen Informatics"/>
            <person name="Doyle S."/>
        </authorList>
    </citation>
    <scope>NUCLEOTIDE SEQUENCE [LARGE SCALE GENOMIC DNA]</scope>
    <source>
        <strain evidence="5 6">NCTC12151</strain>
    </source>
</reference>
<dbReference type="InterPro" id="IPR010131">
    <property type="entry name" value="MdtP/NodT-like"/>
</dbReference>
<gene>
    <name evidence="5" type="primary">cusC</name>
    <name evidence="5" type="ORF">NCTC12151_00637</name>
</gene>
<keyword evidence="4" id="KW-0175">Coiled coil</keyword>
<feature type="signal peptide" evidence="3">
    <location>
        <begin position="1"/>
        <end position="21"/>
    </location>
</feature>
<dbReference type="NCBIfam" id="TIGR01845">
    <property type="entry name" value="outer_NodT"/>
    <property type="match status" value="1"/>
</dbReference>
<dbReference type="SUPFAM" id="SSF56954">
    <property type="entry name" value="Outer membrane efflux proteins (OEP)"/>
    <property type="match status" value="1"/>
</dbReference>
<dbReference type="PANTHER" id="PTHR30203">
    <property type="entry name" value="OUTER MEMBRANE CATION EFFLUX PROTEIN"/>
    <property type="match status" value="1"/>
</dbReference>
<dbReference type="PANTHER" id="PTHR30203:SF32">
    <property type="entry name" value="CATION EFFLUX SYSTEM PROTEIN CUSC"/>
    <property type="match status" value="1"/>
</dbReference>
<feature type="chain" id="PRO_5015799699" evidence="3">
    <location>
        <begin position="22"/>
        <end position="460"/>
    </location>
</feature>
<keyword evidence="3" id="KW-1134">Transmembrane beta strand</keyword>
<organism evidence="5 6">
    <name type="scientific">Leminorella richardii</name>
    <dbReference type="NCBI Taxonomy" id="158841"/>
    <lineage>
        <taxon>Bacteria</taxon>
        <taxon>Pseudomonadati</taxon>
        <taxon>Pseudomonadota</taxon>
        <taxon>Gammaproteobacteria</taxon>
        <taxon>Enterobacterales</taxon>
        <taxon>Budviciaceae</taxon>
        <taxon>Leminorella</taxon>
    </lineage>
</organism>
<dbReference type="OrthoDB" id="9770517at2"/>
<proteinExistence type="inferred from homology"/>
<keyword evidence="3" id="KW-0449">Lipoprotein</keyword>
<dbReference type="RefSeq" id="WP_111739263.1">
    <property type="nucleotide sequence ID" value="NZ_LR698987.1"/>
</dbReference>
<dbReference type="KEGG" id="lri:NCTC12151_00637"/>
<dbReference type="NCBIfam" id="NF007347">
    <property type="entry name" value="PRK09837.1"/>
    <property type="match status" value="1"/>
</dbReference>
<feature type="coiled-coil region" evidence="4">
    <location>
        <begin position="363"/>
        <end position="390"/>
    </location>
</feature>
<keyword evidence="3" id="KW-0812">Transmembrane</keyword>